<feature type="transmembrane region" description="Helical" evidence="1">
    <location>
        <begin position="99"/>
        <end position="116"/>
    </location>
</feature>
<feature type="transmembrane region" description="Helical" evidence="1">
    <location>
        <begin position="431"/>
        <end position="464"/>
    </location>
</feature>
<evidence type="ECO:0000313" key="3">
    <source>
        <dbReference type="EMBL" id="MBU5670078.1"/>
    </source>
</evidence>
<feature type="transmembrane region" description="Helical" evidence="1">
    <location>
        <begin position="391"/>
        <end position="411"/>
    </location>
</feature>
<keyword evidence="1" id="KW-0812">Transmembrane</keyword>
<feature type="transmembrane region" description="Helical" evidence="1">
    <location>
        <begin position="587"/>
        <end position="607"/>
    </location>
</feature>
<accession>A0ABS6FKT2</accession>
<protein>
    <submittedName>
        <fullName evidence="3">TRAP transporter fused permease subunit</fullName>
    </submittedName>
</protein>
<dbReference type="PANTHER" id="PTHR43849">
    <property type="entry name" value="BLL3936 PROTEIN"/>
    <property type="match status" value="1"/>
</dbReference>
<name>A0ABS6FKT2_9FIRM</name>
<evidence type="ECO:0000256" key="1">
    <source>
        <dbReference type="SAM" id="Phobius"/>
    </source>
</evidence>
<keyword evidence="1" id="KW-0472">Membrane</keyword>
<dbReference type="Proteomes" id="UP000783742">
    <property type="component" value="Unassembled WGS sequence"/>
</dbReference>
<evidence type="ECO:0000259" key="2">
    <source>
        <dbReference type="Pfam" id="PF06808"/>
    </source>
</evidence>
<organism evidence="3 4">
    <name type="scientific">Peptoniphilus ovalis</name>
    <dbReference type="NCBI Taxonomy" id="2841503"/>
    <lineage>
        <taxon>Bacteria</taxon>
        <taxon>Bacillati</taxon>
        <taxon>Bacillota</taxon>
        <taxon>Tissierellia</taxon>
        <taxon>Tissierellales</taxon>
        <taxon>Peptoniphilaceae</taxon>
        <taxon>Peptoniphilus</taxon>
    </lineage>
</organism>
<dbReference type="Pfam" id="PF06808">
    <property type="entry name" value="DctM"/>
    <property type="match status" value="1"/>
</dbReference>
<feature type="transmembrane region" description="Helical" evidence="1">
    <location>
        <begin position="161"/>
        <end position="184"/>
    </location>
</feature>
<feature type="transmembrane region" description="Helical" evidence="1">
    <location>
        <begin position="123"/>
        <end position="141"/>
    </location>
</feature>
<feature type="transmembrane region" description="Helical" evidence="1">
    <location>
        <begin position="329"/>
        <end position="347"/>
    </location>
</feature>
<feature type="transmembrane region" description="Helical" evidence="1">
    <location>
        <begin position="64"/>
        <end position="87"/>
    </location>
</feature>
<gene>
    <name evidence="3" type="ORF">KQI68_09575</name>
</gene>
<keyword evidence="4" id="KW-1185">Reference proteome</keyword>
<feature type="transmembrane region" description="Helical" evidence="1">
    <location>
        <begin position="287"/>
        <end position="308"/>
    </location>
</feature>
<feature type="transmembrane region" description="Helical" evidence="1">
    <location>
        <begin position="511"/>
        <end position="529"/>
    </location>
</feature>
<reference evidence="3 4" key="1">
    <citation type="submission" date="2021-06" db="EMBL/GenBank/DDBJ databases">
        <authorList>
            <person name="Sun Q."/>
            <person name="Li D."/>
        </authorList>
    </citation>
    <scope>NUCLEOTIDE SEQUENCE [LARGE SCALE GENOMIC DNA]</scope>
    <source>
        <strain evidence="3 4">MSJ-1</strain>
    </source>
</reference>
<dbReference type="RefSeq" id="WP_216549899.1">
    <property type="nucleotide sequence ID" value="NZ_JAHLQO010000006.1"/>
</dbReference>
<proteinExistence type="predicted"/>
<feature type="transmembrane region" description="Helical" evidence="1">
    <location>
        <begin position="476"/>
        <end position="499"/>
    </location>
</feature>
<dbReference type="EMBL" id="JAHLQO010000006">
    <property type="protein sequence ID" value="MBU5670078.1"/>
    <property type="molecule type" value="Genomic_DNA"/>
</dbReference>
<feature type="transmembrane region" description="Helical" evidence="1">
    <location>
        <begin position="541"/>
        <end position="567"/>
    </location>
</feature>
<dbReference type="InterPro" id="IPR011853">
    <property type="entry name" value="TRAP_DctM-Dct_fused"/>
</dbReference>
<feature type="transmembrane region" description="Helical" evidence="1">
    <location>
        <begin position="196"/>
        <end position="222"/>
    </location>
</feature>
<feature type="transmembrane region" description="Helical" evidence="1">
    <location>
        <begin position="7"/>
        <end position="28"/>
    </location>
</feature>
<feature type="domain" description="TRAP C4-dicarboxylate transport system permease DctM subunit" evidence="2">
    <location>
        <begin position="106"/>
        <end position="539"/>
    </location>
</feature>
<dbReference type="PANTHER" id="PTHR43849:SF2">
    <property type="entry name" value="BLL3936 PROTEIN"/>
    <property type="match status" value="1"/>
</dbReference>
<sequence>MNRLKKINTPITILILMWALLQIIFNTIYPIDAISFRAFHAMCICIFSILLNKKNPKDLNYIKFFNVVLILGLLFVFSYFLINYNVIAKKGGFTNQFDLFVALLGIILIFICGFRINKNISILALVFLLYLFFGKYLPSVIGHNGFSIKRILNHMFWGSQGIFGVSIGVSATYIFLFILFGSFLKYSGFTDLINDLALYFVGNTVGGPGKVPVLISALLGMINGSAVANVATTGTITIPMMKKSGYSKEFAAAVEATASTGGQFTPPIMGAVGFLMAEFLAIPYGKVILAAAIPAFMYYLGIFLSVHLESKKLGLKSAENSDKNISEIIKERGILILPLFVLILLMFLGYTPIFASVSGIISAIISSWFVKKHKMGMREIVEATIDGATSTISIGLSCLLIGIIIGTVSLSSLGLNFGFLILNNELFQNPIITAILVMIMSTILGMGVPGVAAYVIVVSIAVPIMIKNGISPIPAHLFCLIYACLSNITPPVAMSSYVASGIAKSNVNKTSILSVKIGIIGFIIPFFFIKNEALLLGATNFEIYNLYMIFTSIIGVFEIVCGFSGFIDSDLKNYERVLLITGGLLLINSRFYTDVIGILIFITIFVMQRRRVIIA</sequence>
<keyword evidence="1" id="KW-1133">Transmembrane helix</keyword>
<comment type="caution">
    <text evidence="3">The sequence shown here is derived from an EMBL/GenBank/DDBJ whole genome shotgun (WGS) entry which is preliminary data.</text>
</comment>
<feature type="transmembrane region" description="Helical" evidence="1">
    <location>
        <begin position="34"/>
        <end position="52"/>
    </location>
</feature>
<dbReference type="NCBIfam" id="TIGR02123">
    <property type="entry name" value="TRAP_fused"/>
    <property type="match status" value="1"/>
</dbReference>
<dbReference type="InterPro" id="IPR010656">
    <property type="entry name" value="DctM"/>
</dbReference>
<evidence type="ECO:0000313" key="4">
    <source>
        <dbReference type="Proteomes" id="UP000783742"/>
    </source>
</evidence>